<reference evidence="3 5" key="2">
    <citation type="submission" date="2024-10" db="EMBL/GenBank/DDBJ databases">
        <authorList>
            <person name="Wannawong T."/>
            <person name="Kuncharoen N."/>
            <person name="Mhuantong W."/>
        </authorList>
    </citation>
    <scope>NUCLEOTIDE SEQUENCE [LARGE SCALE GENOMIC DNA]</scope>
    <source>
        <strain evidence="3 5">CALK1-4</strain>
    </source>
</reference>
<keyword evidence="5" id="KW-1185">Reference proteome</keyword>
<evidence type="ECO:0000313" key="3">
    <source>
        <dbReference type="EMBL" id="MFI0573420.1"/>
    </source>
</evidence>
<gene>
    <name evidence="3" type="ORF">ACH3YB_17515</name>
    <name evidence="4" type="ORF">GUR47_20380</name>
</gene>
<organism evidence="4">
    <name type="scientific">Streptomyces tendae</name>
    <dbReference type="NCBI Taxonomy" id="1932"/>
    <lineage>
        <taxon>Bacteria</taxon>
        <taxon>Bacillati</taxon>
        <taxon>Actinomycetota</taxon>
        <taxon>Actinomycetes</taxon>
        <taxon>Kitasatosporales</taxon>
        <taxon>Streptomycetaceae</taxon>
        <taxon>Streptomyces</taxon>
    </lineage>
</organism>
<dbReference type="Proteomes" id="UP001610810">
    <property type="component" value="Unassembled WGS sequence"/>
</dbReference>
<keyword evidence="2" id="KW-0812">Transmembrane</keyword>
<keyword evidence="2" id="KW-1133">Transmembrane helix</keyword>
<accession>A0A6B3QPD8</accession>
<feature type="transmembrane region" description="Helical" evidence="2">
    <location>
        <begin position="68"/>
        <end position="88"/>
    </location>
</feature>
<dbReference type="EMBL" id="JAAIFS010000004">
    <property type="protein sequence ID" value="NEV89010.1"/>
    <property type="molecule type" value="Genomic_DNA"/>
</dbReference>
<comment type="caution">
    <text evidence="4">The sequence shown here is derived from an EMBL/GenBank/DDBJ whole genome shotgun (WGS) entry which is preliminary data.</text>
</comment>
<feature type="region of interest" description="Disordered" evidence="1">
    <location>
        <begin position="1"/>
        <end position="34"/>
    </location>
</feature>
<feature type="transmembrane region" description="Helical" evidence="2">
    <location>
        <begin position="44"/>
        <end position="62"/>
    </location>
</feature>
<protein>
    <submittedName>
        <fullName evidence="4">Uncharacterized protein</fullName>
    </submittedName>
</protein>
<feature type="compositionally biased region" description="Basic and acidic residues" evidence="1">
    <location>
        <begin position="1"/>
        <end position="11"/>
    </location>
</feature>
<dbReference type="RefSeq" id="WP_161379413.1">
    <property type="nucleotide sequence ID" value="NZ_JAAIFS010000004.1"/>
</dbReference>
<evidence type="ECO:0000256" key="1">
    <source>
        <dbReference type="SAM" id="MobiDB-lite"/>
    </source>
</evidence>
<sequence>MTHQDRHDQQDPYRLGVPQAVPTAASAPGEGPDAVSRGDVLRTLLWAVVVLSAVANMALSFTGAAAPLHLASGVVTVLAAGTLVVRGLRGRR</sequence>
<name>A0A6B3QPD8_STRTE</name>
<evidence type="ECO:0000313" key="4">
    <source>
        <dbReference type="EMBL" id="NEV89010.1"/>
    </source>
</evidence>
<evidence type="ECO:0000256" key="2">
    <source>
        <dbReference type="SAM" id="Phobius"/>
    </source>
</evidence>
<dbReference type="AlphaFoldDB" id="A0A6B3QPD8"/>
<proteinExistence type="predicted"/>
<evidence type="ECO:0000313" key="5">
    <source>
        <dbReference type="Proteomes" id="UP001610810"/>
    </source>
</evidence>
<dbReference type="EMBL" id="JBIQWK010000004">
    <property type="protein sequence ID" value="MFI0573420.1"/>
    <property type="molecule type" value="Genomic_DNA"/>
</dbReference>
<keyword evidence="2" id="KW-0472">Membrane</keyword>
<reference evidence="4" key="1">
    <citation type="journal article" date="2020" name="Microorganisms">
        <title>Isolation, Genomic and Metabolomic Characterization of Streptomyces tendae VITAKN with Quorum Sensing Inhibitory Activity from Southern India.</title>
        <authorList>
            <person name="Ishaque N.M."/>
            <person name="Burgsdorf I."/>
            <person name="Limlingan Malit J.J."/>
            <person name="Saha S."/>
            <person name="Teta R."/>
            <person name="Ewe D."/>
            <person name="Kannabiran K."/>
            <person name="Hrouzek P."/>
            <person name="Steindler L."/>
            <person name="Costantino V."/>
            <person name="Saurav K."/>
        </authorList>
    </citation>
    <scope>NUCLEOTIDE SEQUENCE</scope>
    <source>
        <strain evidence="4">VITAKN</strain>
    </source>
</reference>